<organism evidence="2">
    <name type="scientific">Pseudomonas marincola</name>
    <dbReference type="NCBI Taxonomy" id="437900"/>
    <lineage>
        <taxon>Bacteria</taxon>
        <taxon>Pseudomonadati</taxon>
        <taxon>Pseudomonadota</taxon>
        <taxon>Gammaproteobacteria</taxon>
        <taxon>Pseudomonadales</taxon>
        <taxon>Pseudomonadaceae</taxon>
        <taxon>Pseudomonas</taxon>
    </lineage>
</organism>
<proteinExistence type="predicted"/>
<dbReference type="GO" id="GO:0051073">
    <property type="term" value="F:adenosylcobinamide-GDP ribazoletransferase activity"/>
    <property type="evidence" value="ECO:0007669"/>
    <property type="project" value="InterPro"/>
</dbReference>
<dbReference type="Pfam" id="PF02654">
    <property type="entry name" value="CobS"/>
    <property type="match status" value="1"/>
</dbReference>
<dbReference type="InterPro" id="IPR003805">
    <property type="entry name" value="CobS"/>
</dbReference>
<keyword evidence="1" id="KW-0812">Transmembrane</keyword>
<accession>A0A653EBB2</accession>
<sequence>MSGLSLPLLIAVQFLTRLPVRLQAMPSDQQLGRSLLWYPLVGLLIGALLVLLQWCLSVATVCFRPLCYWRVGGNQRRLASRWAGRLR</sequence>
<gene>
    <name evidence="2" type="ORF">PMYSY11_4574</name>
</gene>
<keyword evidence="1" id="KW-0472">Membrane</keyword>
<dbReference type="GO" id="GO:0008818">
    <property type="term" value="F:cobalamin 5'-phosphate synthase activity"/>
    <property type="evidence" value="ECO:0007669"/>
    <property type="project" value="InterPro"/>
</dbReference>
<dbReference type="EMBL" id="LR215729">
    <property type="protein sequence ID" value="VEV99617.1"/>
    <property type="molecule type" value="Genomic_DNA"/>
</dbReference>
<evidence type="ECO:0000256" key="1">
    <source>
        <dbReference type="SAM" id="Phobius"/>
    </source>
</evidence>
<keyword evidence="1" id="KW-1133">Transmembrane helix</keyword>
<name>A0A653EBB2_9PSED</name>
<protein>
    <submittedName>
        <fullName evidence="2">Uncharacterized protein</fullName>
    </submittedName>
</protein>
<evidence type="ECO:0000313" key="2">
    <source>
        <dbReference type="EMBL" id="VEV99617.1"/>
    </source>
</evidence>
<dbReference type="UniPathway" id="UPA00148">
    <property type="reaction ID" value="UER00238"/>
</dbReference>
<dbReference type="GO" id="GO:0009236">
    <property type="term" value="P:cobalamin biosynthetic process"/>
    <property type="evidence" value="ECO:0007669"/>
    <property type="project" value="UniProtKB-UniPathway"/>
</dbReference>
<feature type="transmembrane region" description="Helical" evidence="1">
    <location>
        <begin position="40"/>
        <end position="67"/>
    </location>
</feature>
<reference evidence="2" key="1">
    <citation type="submission" date="2019-02" db="EMBL/GenBank/DDBJ databases">
        <authorList>
            <consortium name="Genoscope - CEA"/>
            <person name="William W."/>
        </authorList>
    </citation>
    <scope>NUCLEOTIDE SEQUENCE [LARGE SCALE GENOMIC DNA]</scope>
    <source>
        <strain evidence="2">YSy11</strain>
    </source>
</reference>
<dbReference type="AlphaFoldDB" id="A0A653EBB2"/>